<evidence type="ECO:0000256" key="6">
    <source>
        <dbReference type="SAM" id="Phobius"/>
    </source>
</evidence>
<protein>
    <submittedName>
        <fullName evidence="7">LysE family transporter</fullName>
    </submittedName>
</protein>
<dbReference type="EMBL" id="CP047166">
    <property type="protein sequence ID" value="QRF66482.1"/>
    <property type="molecule type" value="Genomic_DNA"/>
</dbReference>
<proteinExistence type="predicted"/>
<evidence type="ECO:0000256" key="3">
    <source>
        <dbReference type="ARBA" id="ARBA00022692"/>
    </source>
</evidence>
<feature type="transmembrane region" description="Helical" evidence="6">
    <location>
        <begin position="43"/>
        <end position="64"/>
    </location>
</feature>
<reference evidence="7 8" key="1">
    <citation type="submission" date="2019-12" db="EMBL/GenBank/DDBJ databases">
        <title>Complete Genome Sequence of a Quorum-Sensing Bacterium,Rhodobacteraceae bacterium C31, Isolated from a marine microalgae symbiotic bacteria.</title>
        <authorList>
            <person name="Zhang Y."/>
        </authorList>
    </citation>
    <scope>NUCLEOTIDE SEQUENCE [LARGE SCALE GENOMIC DNA]</scope>
    <source>
        <strain evidence="7 8">C31</strain>
    </source>
</reference>
<dbReference type="Pfam" id="PF01810">
    <property type="entry name" value="LysE"/>
    <property type="match status" value="1"/>
</dbReference>
<evidence type="ECO:0000313" key="8">
    <source>
        <dbReference type="Proteomes" id="UP000596387"/>
    </source>
</evidence>
<evidence type="ECO:0000256" key="5">
    <source>
        <dbReference type="ARBA" id="ARBA00023136"/>
    </source>
</evidence>
<dbReference type="RefSeq" id="WP_023850742.1">
    <property type="nucleotide sequence ID" value="NZ_CP047166.1"/>
</dbReference>
<dbReference type="PANTHER" id="PTHR30086">
    <property type="entry name" value="ARGININE EXPORTER PROTEIN ARGO"/>
    <property type="match status" value="1"/>
</dbReference>
<dbReference type="Proteomes" id="UP000596387">
    <property type="component" value="Chromosome"/>
</dbReference>
<feature type="transmembrane region" description="Helical" evidence="6">
    <location>
        <begin position="71"/>
        <end position="91"/>
    </location>
</feature>
<keyword evidence="3 6" id="KW-0812">Transmembrane</keyword>
<dbReference type="InterPro" id="IPR001123">
    <property type="entry name" value="LeuE-type"/>
</dbReference>
<gene>
    <name evidence="7" type="ORF">GQA70_09270</name>
</gene>
<keyword evidence="4 6" id="KW-1133">Transmembrane helix</keyword>
<sequence>MTPALFASVVLVHLLAAMSPGPSFVVCVRTAASEGLRTALALSAGFGLGAGLWAAGAMAGLVLLFELIPPLFTALKVVGGLFLLWIAIGMWRHAPDPLPQLGEIRPRSAWAAFRFGFLTYATNPKPAIFFGAVFVGLVPAETPLAARAALVAVIALNEGLWYALVSRVFSLPKARTAYARVKARIDRAFGSLIAAFGLKIAFT</sequence>
<accession>A0ABX7F888</accession>
<evidence type="ECO:0000313" key="7">
    <source>
        <dbReference type="EMBL" id="QRF66482.1"/>
    </source>
</evidence>
<name>A0ABX7F888_9RHOB</name>
<evidence type="ECO:0000256" key="4">
    <source>
        <dbReference type="ARBA" id="ARBA00022989"/>
    </source>
</evidence>
<comment type="subcellular location">
    <subcellularLocation>
        <location evidence="1">Cell membrane</location>
        <topology evidence="1">Multi-pass membrane protein</topology>
    </subcellularLocation>
</comment>
<evidence type="ECO:0000256" key="1">
    <source>
        <dbReference type="ARBA" id="ARBA00004651"/>
    </source>
</evidence>
<evidence type="ECO:0000256" key="2">
    <source>
        <dbReference type="ARBA" id="ARBA00022475"/>
    </source>
</evidence>
<organism evidence="7 8">
    <name type="scientific">Ponticoccus alexandrii</name>
    <dbReference type="NCBI Taxonomy" id="1943633"/>
    <lineage>
        <taxon>Bacteria</taxon>
        <taxon>Pseudomonadati</taxon>
        <taxon>Pseudomonadota</taxon>
        <taxon>Alphaproteobacteria</taxon>
        <taxon>Rhodobacterales</taxon>
        <taxon>Roseobacteraceae</taxon>
        <taxon>Ponticoccus</taxon>
    </lineage>
</organism>
<dbReference type="PANTHER" id="PTHR30086:SF20">
    <property type="entry name" value="ARGININE EXPORTER PROTEIN ARGO-RELATED"/>
    <property type="match status" value="1"/>
</dbReference>
<feature type="transmembrane region" description="Helical" evidence="6">
    <location>
        <begin position="144"/>
        <end position="164"/>
    </location>
</feature>
<keyword evidence="2" id="KW-1003">Cell membrane</keyword>
<keyword evidence="8" id="KW-1185">Reference proteome</keyword>
<keyword evidence="5 6" id="KW-0472">Membrane</keyword>